<evidence type="ECO:0000313" key="7">
    <source>
        <dbReference type="Proteomes" id="UP000294737"/>
    </source>
</evidence>
<evidence type="ECO:0000256" key="1">
    <source>
        <dbReference type="RuleBase" id="RU003847"/>
    </source>
</evidence>
<dbReference type="Gene3D" id="3.10.20.30">
    <property type="match status" value="1"/>
</dbReference>
<dbReference type="InterPro" id="IPR004095">
    <property type="entry name" value="TGS"/>
</dbReference>
<feature type="domain" description="ACT" evidence="3">
    <location>
        <begin position="683"/>
        <end position="758"/>
    </location>
</feature>
<dbReference type="OrthoDB" id="9805041at2"/>
<feature type="domain" description="HD" evidence="4">
    <location>
        <begin position="87"/>
        <end position="186"/>
    </location>
</feature>
<dbReference type="EMBL" id="SNWF01000004">
    <property type="protein sequence ID" value="TDN94756.1"/>
    <property type="molecule type" value="Genomic_DNA"/>
</dbReference>
<dbReference type="GO" id="GO:0008893">
    <property type="term" value="F:guanosine-3',5'-bis(diphosphate) 3'-diphosphatase activity"/>
    <property type="evidence" value="ECO:0007669"/>
    <property type="project" value="TreeGrafter"/>
</dbReference>
<feature type="compositionally biased region" description="Low complexity" evidence="2">
    <location>
        <begin position="32"/>
        <end position="42"/>
    </location>
</feature>
<dbReference type="SMART" id="SM00471">
    <property type="entry name" value="HDc"/>
    <property type="match status" value="1"/>
</dbReference>
<dbReference type="InterPro" id="IPR012675">
    <property type="entry name" value="Beta-grasp_dom_sf"/>
</dbReference>
<dbReference type="AlphaFoldDB" id="A0A4R6GIF9"/>
<dbReference type="GO" id="GO:0016301">
    <property type="term" value="F:kinase activity"/>
    <property type="evidence" value="ECO:0007669"/>
    <property type="project" value="UniProtKB-KW"/>
</dbReference>
<dbReference type="InterPro" id="IPR007685">
    <property type="entry name" value="RelA_SpoT"/>
</dbReference>
<dbReference type="InterPro" id="IPR012676">
    <property type="entry name" value="TGS-like"/>
</dbReference>
<dbReference type="NCBIfam" id="TIGR00691">
    <property type="entry name" value="spoT_relA"/>
    <property type="match status" value="1"/>
</dbReference>
<dbReference type="Gene3D" id="3.30.70.260">
    <property type="match status" value="1"/>
</dbReference>
<dbReference type="PROSITE" id="PS51880">
    <property type="entry name" value="TGS"/>
    <property type="match status" value="1"/>
</dbReference>
<dbReference type="InterPro" id="IPR045600">
    <property type="entry name" value="RelA/SpoT_AH_RIS"/>
</dbReference>
<keyword evidence="6" id="KW-0808">Transferase</keyword>
<dbReference type="Gene3D" id="3.30.460.10">
    <property type="entry name" value="Beta Polymerase, domain 2"/>
    <property type="match status" value="1"/>
</dbReference>
<dbReference type="CDD" id="cd00077">
    <property type="entry name" value="HDc"/>
    <property type="match status" value="1"/>
</dbReference>
<protein>
    <submittedName>
        <fullName evidence="6">GTP pyrophosphokinase</fullName>
    </submittedName>
</protein>
<comment type="caution">
    <text evidence="6">The sequence shown here is derived from an EMBL/GenBank/DDBJ whole genome shotgun (WGS) entry which is preliminary data.</text>
</comment>
<keyword evidence="6" id="KW-0418">Kinase</keyword>
<dbReference type="InterPro" id="IPR045865">
    <property type="entry name" value="ACT-like_dom_sf"/>
</dbReference>
<dbReference type="Pfam" id="PF19296">
    <property type="entry name" value="RelA_AH_RIS"/>
    <property type="match status" value="1"/>
</dbReference>
<dbReference type="SUPFAM" id="SSF109604">
    <property type="entry name" value="HD-domain/PDEase-like"/>
    <property type="match status" value="1"/>
</dbReference>
<dbReference type="SUPFAM" id="SSF81271">
    <property type="entry name" value="TGS-like"/>
    <property type="match status" value="1"/>
</dbReference>
<reference evidence="6 7" key="1">
    <citation type="submission" date="2019-03" db="EMBL/GenBank/DDBJ databases">
        <title>Genomic Encyclopedia of Type Strains, Phase IV (KMG-IV): sequencing the most valuable type-strain genomes for metagenomic binning, comparative biology and taxonomic classification.</title>
        <authorList>
            <person name="Goeker M."/>
        </authorList>
    </citation>
    <scope>NUCLEOTIDE SEQUENCE [LARGE SCALE GENOMIC DNA]</scope>
    <source>
        <strain evidence="6 7">DSM 18555</strain>
    </source>
</reference>
<dbReference type="FunFam" id="1.10.3210.10:FF:000001">
    <property type="entry name" value="GTP pyrophosphokinase RelA"/>
    <property type="match status" value="1"/>
</dbReference>
<dbReference type="CDD" id="cd01668">
    <property type="entry name" value="TGS_RSH"/>
    <property type="match status" value="1"/>
</dbReference>
<dbReference type="InterPro" id="IPR002912">
    <property type="entry name" value="ACT_dom"/>
</dbReference>
<dbReference type="PROSITE" id="PS51831">
    <property type="entry name" value="HD"/>
    <property type="match status" value="1"/>
</dbReference>
<dbReference type="SUPFAM" id="SSF55021">
    <property type="entry name" value="ACT-like"/>
    <property type="match status" value="1"/>
</dbReference>
<dbReference type="CDD" id="cd04876">
    <property type="entry name" value="ACT_RelA-SpoT"/>
    <property type="match status" value="1"/>
</dbReference>
<dbReference type="GO" id="GO:0008728">
    <property type="term" value="F:GTP diphosphokinase activity"/>
    <property type="evidence" value="ECO:0007669"/>
    <property type="project" value="TreeGrafter"/>
</dbReference>
<dbReference type="FunFam" id="3.30.460.10:FF:000001">
    <property type="entry name" value="GTP pyrophosphokinase RelA"/>
    <property type="match status" value="1"/>
</dbReference>
<dbReference type="PROSITE" id="PS51671">
    <property type="entry name" value="ACT"/>
    <property type="match status" value="1"/>
</dbReference>
<dbReference type="Pfam" id="PF02824">
    <property type="entry name" value="TGS"/>
    <property type="match status" value="1"/>
</dbReference>
<organism evidence="6 7">
    <name type="scientific">Herminiimonas fonticola</name>
    <dbReference type="NCBI Taxonomy" id="303380"/>
    <lineage>
        <taxon>Bacteria</taxon>
        <taxon>Pseudomonadati</taxon>
        <taxon>Pseudomonadota</taxon>
        <taxon>Betaproteobacteria</taxon>
        <taxon>Burkholderiales</taxon>
        <taxon>Oxalobacteraceae</taxon>
        <taxon>Herminiimonas</taxon>
    </lineage>
</organism>
<dbReference type="GO" id="GO:0015969">
    <property type="term" value="P:guanosine tetraphosphate metabolic process"/>
    <property type="evidence" value="ECO:0007669"/>
    <property type="project" value="InterPro"/>
</dbReference>
<accession>A0A4R6GIF9</accession>
<dbReference type="InterPro" id="IPR006674">
    <property type="entry name" value="HD_domain"/>
</dbReference>
<keyword evidence="7" id="KW-1185">Reference proteome</keyword>
<dbReference type="InterPro" id="IPR033655">
    <property type="entry name" value="TGS_RelA/SpoT"/>
</dbReference>
<dbReference type="PANTHER" id="PTHR21262:SF36">
    <property type="entry name" value="BIFUNCTIONAL (P)PPGPP SYNTHASE_HYDROLASE SPOT"/>
    <property type="match status" value="1"/>
</dbReference>
<evidence type="ECO:0000259" key="4">
    <source>
        <dbReference type="PROSITE" id="PS51831"/>
    </source>
</evidence>
<evidence type="ECO:0000259" key="3">
    <source>
        <dbReference type="PROSITE" id="PS51671"/>
    </source>
</evidence>
<comment type="function">
    <text evidence="1">In eubacteria ppGpp (guanosine 3'-diphosphate 5'-diphosphate) is a mediator of the stringent response that coordinates a variety of cellular activities in response to changes in nutritional abundance.</text>
</comment>
<sequence>MSLTPADSTLSVAPNNRAVPDRSASKVTSNKSPASAPAPVPGVASVTQLTNKLAEYLTPSELKKVKEAYRFSDEAHLGQMRMSGEPYISHPIAVAEICADWKLDAQAIMAALLHDVMEDQDVRKDELIERFGAPVANLVDGLSKLEKIEFQSQIEAQAENFRKMLLAMARDVRVILVKLADRLHNMRTLGSMSAIKKRRIARETMEVYVPIAHRLGLNNIYRELQDLSFSHLYPMRYKTLGKAVKAARGNRREVVSKILDSVNNTLTATGIPAQVYGREKTLYGIYTKMRNKRLTFSQVLDVYGFRVVVDSFANCYVALGTLHALFKPMPGKFKDYIAIPKLNGYQSLHTTLIGPYGTPVEFQIRTQDMHRVAESGVAAHWLYKDDEGSLNDLQQRTHAWLQSLLDIQKQTGDSAEFLEHVKVDLFPDSVYVFTPKSKIIALPRGATALDFAYSIHTDIGDQTIAVKINLEQVPLRTELRNGDIVEIITSPSSRPSPNWLNFVRTGKARSAIRHHLRTINLVESIELGRKLLSQALSALNLTQDLPPAITERLLNESSAKSLDDLYADIGVGKRMAALVARHILGMMENDQPLETPLIDVNGDVVAKKIDPVVIYGSEGVSVQLAPCCQPIPGDAIIAQMKRDQGLTIHNLECDVARRLRSKEPDRWIDVTWGADIDRRFDCGITLLARNEKGILARVAAEISESDSNITHVGMDEDKEHMITYLHFTVQVEDRVHLARLMRNLRAIPGVTRLLRHKGTA</sequence>
<dbReference type="SMART" id="SM00954">
    <property type="entry name" value="RelA_SpoT"/>
    <property type="match status" value="1"/>
</dbReference>
<dbReference type="Pfam" id="PF13291">
    <property type="entry name" value="ACT_4"/>
    <property type="match status" value="1"/>
</dbReference>
<name>A0A4R6GIF9_9BURK</name>
<dbReference type="Pfam" id="PF04607">
    <property type="entry name" value="RelA_SpoT"/>
    <property type="match status" value="1"/>
</dbReference>
<dbReference type="GO" id="GO:0005886">
    <property type="term" value="C:plasma membrane"/>
    <property type="evidence" value="ECO:0007669"/>
    <property type="project" value="TreeGrafter"/>
</dbReference>
<feature type="domain" description="TGS" evidence="5">
    <location>
        <begin position="428"/>
        <end position="489"/>
    </location>
</feature>
<gene>
    <name evidence="6" type="ORF">EV677_1311</name>
</gene>
<proteinExistence type="inferred from homology"/>
<dbReference type="InterPro" id="IPR043519">
    <property type="entry name" value="NT_sf"/>
</dbReference>
<evidence type="ECO:0000313" key="6">
    <source>
        <dbReference type="EMBL" id="TDN94756.1"/>
    </source>
</evidence>
<dbReference type="Gene3D" id="1.10.3210.10">
    <property type="entry name" value="Hypothetical protein af1432"/>
    <property type="match status" value="1"/>
</dbReference>
<dbReference type="Proteomes" id="UP000294737">
    <property type="component" value="Unassembled WGS sequence"/>
</dbReference>
<dbReference type="Pfam" id="PF13328">
    <property type="entry name" value="HD_4"/>
    <property type="match status" value="1"/>
</dbReference>
<evidence type="ECO:0000259" key="5">
    <source>
        <dbReference type="PROSITE" id="PS51880"/>
    </source>
</evidence>
<feature type="compositionally biased region" description="Polar residues" evidence="2">
    <location>
        <begin position="1"/>
        <end position="14"/>
    </location>
</feature>
<dbReference type="InterPro" id="IPR003607">
    <property type="entry name" value="HD/PDEase_dom"/>
</dbReference>
<dbReference type="CDD" id="cd05399">
    <property type="entry name" value="NT_Rel-Spo_like"/>
    <property type="match status" value="1"/>
</dbReference>
<comment type="similarity">
    <text evidence="1">Belongs to the relA/spoT family.</text>
</comment>
<dbReference type="SUPFAM" id="SSF81301">
    <property type="entry name" value="Nucleotidyltransferase"/>
    <property type="match status" value="1"/>
</dbReference>
<dbReference type="FunFam" id="3.10.20.30:FF:000002">
    <property type="entry name" value="GTP pyrophosphokinase (RelA/SpoT)"/>
    <property type="match status" value="1"/>
</dbReference>
<dbReference type="GO" id="GO:0015949">
    <property type="term" value="P:nucleobase-containing small molecule interconversion"/>
    <property type="evidence" value="ECO:0007669"/>
    <property type="project" value="UniProtKB-ARBA"/>
</dbReference>
<dbReference type="RefSeq" id="WP_112991450.1">
    <property type="nucleotide sequence ID" value="NZ_PTLZ01000001.1"/>
</dbReference>
<feature type="region of interest" description="Disordered" evidence="2">
    <location>
        <begin position="1"/>
        <end position="42"/>
    </location>
</feature>
<dbReference type="GO" id="GO:0042594">
    <property type="term" value="P:response to starvation"/>
    <property type="evidence" value="ECO:0007669"/>
    <property type="project" value="TreeGrafter"/>
</dbReference>
<evidence type="ECO:0000256" key="2">
    <source>
        <dbReference type="SAM" id="MobiDB-lite"/>
    </source>
</evidence>
<dbReference type="InterPro" id="IPR004811">
    <property type="entry name" value="RelA/Spo_fam"/>
</dbReference>
<dbReference type="PANTHER" id="PTHR21262">
    <property type="entry name" value="GUANOSINE-3',5'-BIS DIPHOSPHATE 3'-PYROPHOSPHOHYDROLASE"/>
    <property type="match status" value="1"/>
</dbReference>